<dbReference type="InterPro" id="IPR021109">
    <property type="entry name" value="Peptidase_aspartic_dom_sf"/>
</dbReference>
<gene>
    <name evidence="3" type="primary">LOC113696820</name>
</gene>
<protein>
    <recommendedName>
        <fullName evidence="4">Aspartic peptidase DDI1-type domain-containing protein</fullName>
    </recommendedName>
</protein>
<dbReference type="RefSeq" id="XP_027072003.1">
    <property type="nucleotide sequence ID" value="XM_027216202.1"/>
</dbReference>
<reference evidence="3" key="2">
    <citation type="submission" date="2025-08" db="UniProtKB">
        <authorList>
            <consortium name="RefSeq"/>
        </authorList>
    </citation>
    <scope>IDENTIFICATION</scope>
    <source>
        <tissue evidence="3">Leaves</tissue>
    </source>
</reference>
<sequence>MTLRSGKEVEGPKLVTPKDKNKDWIEKELEEEGTRSTNPEVGEVEKQDKEKEILEAFRKVAINIPLLDTIKQVPKYAKFLKNLCVKKKKLRGDKQIVVGENASMILQRKLPPKCGDPDMFIIPYKIRHSKIKNVMLDLGASINVMPKSIYNSLNLGPLKEIGVIIQLTDHIFAYLDGVIEDVLVQVDELIFSVDFYVLYTNDRSAPNLSPIILGRTFLSTTQTKIDVSEGTLTIEFDGEVVHFNIFDTMIHPVNSHFVFAIHAIYPFV</sequence>
<proteinExistence type="predicted"/>
<evidence type="ECO:0008006" key="4">
    <source>
        <dbReference type="Google" id="ProtNLM"/>
    </source>
</evidence>
<keyword evidence="2" id="KW-1185">Reference proteome</keyword>
<reference evidence="2" key="1">
    <citation type="journal article" date="2025" name="Foods">
        <title>Unveiling the Microbial Signatures of Arabica Coffee Cherries: Insights into Ripeness Specific Diversity, Functional Traits, and Implications for Quality and Safety.</title>
        <authorList>
            <consortium name="RefSeq"/>
            <person name="Tenea G.N."/>
            <person name="Cifuentes V."/>
            <person name="Reyes P."/>
            <person name="Cevallos-Vallejos M."/>
        </authorList>
    </citation>
    <scope>NUCLEOTIDE SEQUENCE [LARGE SCALE GENOMIC DNA]</scope>
</reference>
<dbReference type="CDD" id="cd00303">
    <property type="entry name" value="retropepsin_like"/>
    <property type="match status" value="1"/>
</dbReference>
<dbReference type="Proteomes" id="UP001652660">
    <property type="component" value="Chromosome 6e"/>
</dbReference>
<feature type="region of interest" description="Disordered" evidence="1">
    <location>
        <begin position="1"/>
        <end position="24"/>
    </location>
</feature>
<evidence type="ECO:0000256" key="1">
    <source>
        <dbReference type="SAM" id="MobiDB-lite"/>
    </source>
</evidence>
<dbReference type="Gene3D" id="2.40.70.10">
    <property type="entry name" value="Acid Proteases"/>
    <property type="match status" value="1"/>
</dbReference>
<accession>A0A6P6T110</accession>
<evidence type="ECO:0000313" key="3">
    <source>
        <dbReference type="RefSeq" id="XP_027072003.1"/>
    </source>
</evidence>
<dbReference type="SUPFAM" id="SSF50630">
    <property type="entry name" value="Acid proteases"/>
    <property type="match status" value="1"/>
</dbReference>
<dbReference type="PANTHER" id="PTHR33067:SF15">
    <property type="entry name" value="RNA-DIRECTED DNA POLYMERASE"/>
    <property type="match status" value="1"/>
</dbReference>
<evidence type="ECO:0000313" key="2">
    <source>
        <dbReference type="Proteomes" id="UP001652660"/>
    </source>
</evidence>
<dbReference type="OrthoDB" id="5597136at2759"/>
<name>A0A6P6T110_COFAR</name>
<dbReference type="GeneID" id="113696820"/>
<dbReference type="PANTHER" id="PTHR33067">
    <property type="entry name" value="RNA-DIRECTED DNA POLYMERASE-RELATED"/>
    <property type="match status" value="1"/>
</dbReference>
<organism evidence="2 3">
    <name type="scientific">Coffea arabica</name>
    <name type="common">Arabian coffee</name>
    <dbReference type="NCBI Taxonomy" id="13443"/>
    <lineage>
        <taxon>Eukaryota</taxon>
        <taxon>Viridiplantae</taxon>
        <taxon>Streptophyta</taxon>
        <taxon>Embryophyta</taxon>
        <taxon>Tracheophyta</taxon>
        <taxon>Spermatophyta</taxon>
        <taxon>Magnoliopsida</taxon>
        <taxon>eudicotyledons</taxon>
        <taxon>Gunneridae</taxon>
        <taxon>Pentapetalae</taxon>
        <taxon>asterids</taxon>
        <taxon>lamiids</taxon>
        <taxon>Gentianales</taxon>
        <taxon>Rubiaceae</taxon>
        <taxon>Ixoroideae</taxon>
        <taxon>Gardenieae complex</taxon>
        <taxon>Bertiereae - Coffeeae clade</taxon>
        <taxon>Coffeeae</taxon>
        <taxon>Coffea</taxon>
    </lineage>
</organism>
<dbReference type="AlphaFoldDB" id="A0A6P6T110"/>